<dbReference type="InterPro" id="IPR010359">
    <property type="entry name" value="IrrE_HExxH"/>
</dbReference>
<organism evidence="2 3">
    <name type="scientific">Pseudotabrizicola sediminis</name>
    <dbReference type="NCBI Taxonomy" id="2486418"/>
    <lineage>
        <taxon>Bacteria</taxon>
        <taxon>Pseudomonadati</taxon>
        <taxon>Pseudomonadota</taxon>
        <taxon>Alphaproteobacteria</taxon>
        <taxon>Rhodobacterales</taxon>
        <taxon>Paracoccaceae</taxon>
        <taxon>Pseudotabrizicola</taxon>
    </lineage>
</organism>
<dbReference type="InterPro" id="IPR052345">
    <property type="entry name" value="Rad_response_metalloprotease"/>
</dbReference>
<keyword evidence="3" id="KW-1185">Reference proteome</keyword>
<gene>
    <name evidence="2" type="ORF">EEB11_02020</name>
</gene>
<dbReference type="PANTHER" id="PTHR43236:SF2">
    <property type="entry name" value="BLL0069 PROTEIN"/>
    <property type="match status" value="1"/>
</dbReference>
<dbReference type="Gene3D" id="1.10.10.2910">
    <property type="match status" value="1"/>
</dbReference>
<evidence type="ECO:0000313" key="3">
    <source>
        <dbReference type="Proteomes" id="UP000297741"/>
    </source>
</evidence>
<dbReference type="EMBL" id="RPEM01000001">
    <property type="protein sequence ID" value="TGD45351.1"/>
    <property type="molecule type" value="Genomic_DNA"/>
</dbReference>
<name>A0ABY2KRP0_9RHOB</name>
<evidence type="ECO:0000259" key="1">
    <source>
        <dbReference type="Pfam" id="PF06114"/>
    </source>
</evidence>
<accession>A0ABY2KRP0</accession>
<reference evidence="2 3" key="1">
    <citation type="submission" date="2018-11" db="EMBL/GenBank/DDBJ databases">
        <title>Tabrizicola sp. isolated from sediment of alpine lake.</title>
        <authorList>
            <person name="Liu Z."/>
        </authorList>
    </citation>
    <scope>NUCLEOTIDE SEQUENCE [LARGE SCALE GENOMIC DNA]</scope>
    <source>
        <strain evidence="2 3">DRYC-M-16</strain>
    </source>
</reference>
<evidence type="ECO:0000313" key="2">
    <source>
        <dbReference type="EMBL" id="TGD45351.1"/>
    </source>
</evidence>
<dbReference type="PANTHER" id="PTHR43236">
    <property type="entry name" value="ANTITOXIN HIGA1"/>
    <property type="match status" value="1"/>
</dbReference>
<comment type="caution">
    <text evidence="2">The sequence shown here is derived from an EMBL/GenBank/DDBJ whole genome shotgun (WGS) entry which is preliminary data.</text>
</comment>
<protein>
    <submittedName>
        <fullName evidence="2">ImmA/IrrE family metallo-endopeptidase</fullName>
    </submittedName>
</protein>
<dbReference type="Proteomes" id="UP000297741">
    <property type="component" value="Unassembled WGS sequence"/>
</dbReference>
<sequence length="283" mass="30892">MGGLVFLDLDRLDLADIHDPQRLAKAVHRQIGPLCCAVPVDEIALKLGITEIRQEELDGCEGVLLTDRVRSAGKILVNTGRGPQAARFGIAHELGHFLLERHVLGLSGAFTCSLTDMRETRTARQHERQEGEANAFAIGLLVPDNQLLPFLKEQPEISSAVTMRSSLNISLEAAARCLVDRHAEPIAAVWTKGGKIRYAVRGKSFPWITRSTGDRVSSLSQTSRALGMAKSGTTTMREVPAAAWTSADIPELFEQVRVGKDGHTLTLLWATLPDRGAQDDEED</sequence>
<proteinExistence type="predicted"/>
<feature type="domain" description="IrrE N-terminal-like" evidence="1">
    <location>
        <begin position="72"/>
        <end position="176"/>
    </location>
</feature>
<dbReference type="Pfam" id="PF06114">
    <property type="entry name" value="Peptidase_M78"/>
    <property type="match status" value="1"/>
</dbReference>